<reference evidence="4 5" key="1">
    <citation type="submission" date="2019-06" db="EMBL/GenBank/DDBJ databases">
        <title>Sequencing the genomes of 1000 actinobacteria strains.</title>
        <authorList>
            <person name="Klenk H.-P."/>
        </authorList>
    </citation>
    <scope>NUCLEOTIDE SEQUENCE [LARGE SCALE GENOMIC DNA]</scope>
    <source>
        <strain evidence="4 5">DSM 18607</strain>
    </source>
</reference>
<dbReference type="GO" id="GO:0016747">
    <property type="term" value="F:acyltransferase activity, transferring groups other than amino-acyl groups"/>
    <property type="evidence" value="ECO:0007669"/>
    <property type="project" value="InterPro"/>
</dbReference>
<comment type="caution">
    <text evidence="4">The sequence shown here is derived from an EMBL/GenBank/DDBJ whole genome shotgun (WGS) entry which is preliminary data.</text>
</comment>
<organism evidence="4 5">
    <name type="scientific">Lapillicoccus jejuensis</name>
    <dbReference type="NCBI Taxonomy" id="402171"/>
    <lineage>
        <taxon>Bacteria</taxon>
        <taxon>Bacillati</taxon>
        <taxon>Actinomycetota</taxon>
        <taxon>Actinomycetes</taxon>
        <taxon>Micrococcales</taxon>
        <taxon>Intrasporangiaceae</taxon>
        <taxon>Lapillicoccus</taxon>
    </lineage>
</organism>
<gene>
    <name evidence="4" type="ORF">FB458_3150</name>
</gene>
<dbReference type="RefSeq" id="WP_141849309.1">
    <property type="nucleotide sequence ID" value="NZ_BAAAPR010000001.1"/>
</dbReference>
<evidence type="ECO:0000256" key="2">
    <source>
        <dbReference type="ARBA" id="ARBA00023315"/>
    </source>
</evidence>
<dbReference type="Gene3D" id="3.40.630.30">
    <property type="match status" value="1"/>
</dbReference>
<dbReference type="SUPFAM" id="SSF55729">
    <property type="entry name" value="Acyl-CoA N-acyltransferases (Nat)"/>
    <property type="match status" value="1"/>
</dbReference>
<dbReference type="AlphaFoldDB" id="A0A542E3W4"/>
<feature type="domain" description="N-acetyltransferase" evidence="3">
    <location>
        <begin position="21"/>
        <end position="190"/>
    </location>
</feature>
<dbReference type="InterPro" id="IPR000182">
    <property type="entry name" value="GNAT_dom"/>
</dbReference>
<dbReference type="PROSITE" id="PS51186">
    <property type="entry name" value="GNAT"/>
    <property type="match status" value="1"/>
</dbReference>
<keyword evidence="2 4" id="KW-0012">Acyltransferase</keyword>
<accession>A0A542E3W4</accession>
<dbReference type="EMBL" id="VFMN01000001">
    <property type="protein sequence ID" value="TQJ10032.1"/>
    <property type="molecule type" value="Genomic_DNA"/>
</dbReference>
<evidence type="ECO:0000313" key="4">
    <source>
        <dbReference type="EMBL" id="TQJ10032.1"/>
    </source>
</evidence>
<protein>
    <submittedName>
        <fullName evidence="4">L-amino acid N-acyltransferase YncA</fullName>
    </submittedName>
</protein>
<dbReference type="InterPro" id="IPR016181">
    <property type="entry name" value="Acyl_CoA_acyltransferase"/>
</dbReference>
<evidence type="ECO:0000256" key="1">
    <source>
        <dbReference type="ARBA" id="ARBA00022679"/>
    </source>
</evidence>
<proteinExistence type="predicted"/>
<dbReference type="PANTHER" id="PTHR43877">
    <property type="entry name" value="AMINOALKYLPHOSPHONATE N-ACETYLTRANSFERASE-RELATED-RELATED"/>
    <property type="match status" value="1"/>
</dbReference>
<dbReference type="Proteomes" id="UP000317893">
    <property type="component" value="Unassembled WGS sequence"/>
</dbReference>
<dbReference type="Pfam" id="PF00583">
    <property type="entry name" value="Acetyltransf_1"/>
    <property type="match status" value="1"/>
</dbReference>
<name>A0A542E3W4_9MICO</name>
<sequence length="193" mass="19993">MNADHDHPHGHAHGSGPVADASVRLARPADAPAVGVVQAAVWVQTYGALLPPEALGDLQPPAFARVWRESLEHPPSARHRLLVACAGEQVVGMAAVGPGEDPDAGSDDAELLVLGVHPGAREQGHGSRLVNAAVDTARGAGATVLRAWIPDPAVAVRRFLTAAGLEPDGAFRDRVIGPSDTDVLRELRLSSAI</sequence>
<dbReference type="CDD" id="cd04301">
    <property type="entry name" value="NAT_SF"/>
    <property type="match status" value="1"/>
</dbReference>
<evidence type="ECO:0000313" key="5">
    <source>
        <dbReference type="Proteomes" id="UP000317893"/>
    </source>
</evidence>
<dbReference type="InterPro" id="IPR050832">
    <property type="entry name" value="Bact_Acetyltransf"/>
</dbReference>
<dbReference type="OrthoDB" id="5243635at2"/>
<evidence type="ECO:0000259" key="3">
    <source>
        <dbReference type="PROSITE" id="PS51186"/>
    </source>
</evidence>
<keyword evidence="1 4" id="KW-0808">Transferase</keyword>
<keyword evidence="5" id="KW-1185">Reference proteome</keyword>